<protein>
    <submittedName>
        <fullName evidence="2">Uncharacterized protein</fullName>
    </submittedName>
</protein>
<name>A0A8H6XF77_9AGAR</name>
<organism evidence="2 3">
    <name type="scientific">Mycena venus</name>
    <dbReference type="NCBI Taxonomy" id="2733690"/>
    <lineage>
        <taxon>Eukaryota</taxon>
        <taxon>Fungi</taxon>
        <taxon>Dikarya</taxon>
        <taxon>Basidiomycota</taxon>
        <taxon>Agaricomycotina</taxon>
        <taxon>Agaricomycetes</taxon>
        <taxon>Agaricomycetidae</taxon>
        <taxon>Agaricales</taxon>
        <taxon>Marasmiineae</taxon>
        <taxon>Mycenaceae</taxon>
        <taxon>Mycena</taxon>
    </lineage>
</organism>
<feature type="compositionally biased region" description="Polar residues" evidence="1">
    <location>
        <begin position="27"/>
        <end position="42"/>
    </location>
</feature>
<feature type="region of interest" description="Disordered" evidence="1">
    <location>
        <begin position="27"/>
        <end position="125"/>
    </location>
</feature>
<feature type="compositionally biased region" description="Acidic residues" evidence="1">
    <location>
        <begin position="329"/>
        <end position="344"/>
    </location>
</feature>
<dbReference type="Proteomes" id="UP000620124">
    <property type="component" value="Unassembled WGS sequence"/>
</dbReference>
<evidence type="ECO:0000313" key="2">
    <source>
        <dbReference type="EMBL" id="KAF7340335.1"/>
    </source>
</evidence>
<comment type="caution">
    <text evidence="2">The sequence shown here is derived from an EMBL/GenBank/DDBJ whole genome shotgun (WGS) entry which is preliminary data.</text>
</comment>
<dbReference type="OrthoDB" id="3062336at2759"/>
<reference evidence="2" key="1">
    <citation type="submission" date="2020-05" db="EMBL/GenBank/DDBJ databases">
        <title>Mycena genomes resolve the evolution of fungal bioluminescence.</title>
        <authorList>
            <person name="Tsai I.J."/>
        </authorList>
    </citation>
    <scope>NUCLEOTIDE SEQUENCE</scope>
    <source>
        <strain evidence="2">CCC161011</strain>
    </source>
</reference>
<dbReference type="EMBL" id="JACAZI010000019">
    <property type="protein sequence ID" value="KAF7340335.1"/>
    <property type="molecule type" value="Genomic_DNA"/>
</dbReference>
<proteinExistence type="predicted"/>
<gene>
    <name evidence="2" type="ORF">MVEN_01952700</name>
</gene>
<keyword evidence="3" id="KW-1185">Reference proteome</keyword>
<feature type="region of interest" description="Disordered" evidence="1">
    <location>
        <begin position="316"/>
        <end position="375"/>
    </location>
</feature>
<evidence type="ECO:0000313" key="3">
    <source>
        <dbReference type="Proteomes" id="UP000620124"/>
    </source>
</evidence>
<evidence type="ECO:0000256" key="1">
    <source>
        <dbReference type="SAM" id="MobiDB-lite"/>
    </source>
</evidence>
<accession>A0A8H6XF77</accession>
<sequence>MTTWYGHNPLALRSDGVLLVMRRQQTAESSWLHATTGDSTPWSRRHPELTAGTLTRNERCKLAKRQNKPQTNRSESNSRNSAPTTSPRAPDLNPDSSDAPSPVHSYLGRSPPPVATGLNTHKAALGPSAPLSEVLAYYRARRPGLWPHGVCLADGRWPDESSAVGEDPMINDVLSVRFIEFIIPEREETTIQRSRFREQLLTGLSVMSLFGRFMMRGNWRGGSLALEAMAYPPMGRRFARFTNSRPLGETFRENRLSQDPLGQQFYEELRNSHSVLSWPESDITPWMRLHHGPVRRGVVTTYPQFPAGAAVATEAMDTTEDQPMVPVAEEPESGEIEGSLEDELPGAMDTDSNNEAGDEEAPSSVTLNEGAPAPK</sequence>
<feature type="compositionally biased region" description="Polar residues" evidence="1">
    <location>
        <begin position="68"/>
        <end position="87"/>
    </location>
</feature>
<dbReference type="AlphaFoldDB" id="A0A8H6XF77"/>